<dbReference type="Proteomes" id="UP000228859">
    <property type="component" value="Unassembled WGS sequence"/>
</dbReference>
<name>A0A2D3WMD1_9BACT</name>
<evidence type="ECO:0000313" key="2">
    <source>
        <dbReference type="EMBL" id="DAB38269.1"/>
    </source>
</evidence>
<evidence type="ECO:0000256" key="1">
    <source>
        <dbReference type="SAM" id="Phobius"/>
    </source>
</evidence>
<gene>
    <name evidence="2" type="ORF">CFH83_06870</name>
</gene>
<sequence length="147" mass="16603">MKKYSLVGLFVVILVTILVATYFYFLDIVYENKTVAEEVKTFSALKTAVEQPVAVYAEGDVLRTKNDQYEAMIQELDMNAEVKIDKRKLIIQGGIHDTYSYLLLKRLLDVVKNDDVELVSSCIGQGCTGDEFGFSIVIHPYVLKLPN</sequence>
<keyword evidence="1" id="KW-0472">Membrane</keyword>
<dbReference type="AlphaFoldDB" id="A0A2D3WMD1"/>
<keyword evidence="1" id="KW-1133">Transmembrane helix</keyword>
<evidence type="ECO:0000313" key="3">
    <source>
        <dbReference type="Proteomes" id="UP000228859"/>
    </source>
</evidence>
<feature type="transmembrane region" description="Helical" evidence="1">
    <location>
        <begin position="6"/>
        <end position="25"/>
    </location>
</feature>
<dbReference type="EMBL" id="DLUI01000099">
    <property type="protein sequence ID" value="DAB38269.1"/>
    <property type="molecule type" value="Genomic_DNA"/>
</dbReference>
<proteinExistence type="predicted"/>
<keyword evidence="1" id="KW-0812">Transmembrane</keyword>
<comment type="caution">
    <text evidence="2">The sequence shown here is derived from an EMBL/GenBank/DDBJ whole genome shotgun (WGS) entry which is preliminary data.</text>
</comment>
<organism evidence="2 3">
    <name type="scientific">Sulfuricurvum kujiense</name>
    <dbReference type="NCBI Taxonomy" id="148813"/>
    <lineage>
        <taxon>Bacteria</taxon>
        <taxon>Pseudomonadati</taxon>
        <taxon>Campylobacterota</taxon>
        <taxon>Epsilonproteobacteria</taxon>
        <taxon>Campylobacterales</taxon>
        <taxon>Sulfurimonadaceae</taxon>
        <taxon>Sulfuricurvum</taxon>
    </lineage>
</organism>
<accession>A0A2D3WMD1</accession>
<protein>
    <submittedName>
        <fullName evidence="2">Uncharacterized protein</fullName>
    </submittedName>
</protein>
<reference evidence="2 3" key="1">
    <citation type="journal article" date="2017" name="Front. Microbiol.">
        <title>Comparative Genomic Analysis of the Class Epsilonproteobacteria and Proposed Reclassification to Epsilonbacteraeota (phyl. nov.).</title>
        <authorList>
            <person name="Waite D.W."/>
            <person name="Vanwonterghem I."/>
            <person name="Rinke C."/>
            <person name="Parks D.H."/>
            <person name="Zhang Y."/>
            <person name="Takai K."/>
            <person name="Sievert S.M."/>
            <person name="Simon J."/>
            <person name="Campbell B.J."/>
            <person name="Hanson T.E."/>
            <person name="Woyke T."/>
            <person name="Klotz M.G."/>
            <person name="Hugenholtz P."/>
        </authorList>
    </citation>
    <scope>NUCLEOTIDE SEQUENCE [LARGE SCALE GENOMIC DNA]</scope>
    <source>
        <strain evidence="2">UBA12443</strain>
    </source>
</reference>
<dbReference type="RefSeq" id="WP_294896113.1">
    <property type="nucleotide sequence ID" value="NZ_DLUI01000099.1"/>
</dbReference>